<protein>
    <submittedName>
        <fullName evidence="1">Uncharacterized protein</fullName>
    </submittedName>
</protein>
<dbReference type="AlphaFoldDB" id="A0A268P570"/>
<proteinExistence type="predicted"/>
<gene>
    <name evidence="1" type="ORF">CHH72_00615</name>
</gene>
<evidence type="ECO:0000313" key="1">
    <source>
        <dbReference type="EMBL" id="PAE90887.1"/>
    </source>
</evidence>
<name>A0A268P570_SHOCL</name>
<sequence>MKEFAELIGWETARLSTKFARQREGKKVRPRLPEPIQILASTPIWTVRQAEAYKRKLDDQ</sequence>
<comment type="caution">
    <text evidence="1">The sequence shown here is derived from an EMBL/GenBank/DDBJ whole genome shotgun (WGS) entry which is preliminary data.</text>
</comment>
<organism evidence="1 2">
    <name type="scientific">Shouchella clausii</name>
    <name type="common">Alkalihalobacillus clausii</name>
    <dbReference type="NCBI Taxonomy" id="79880"/>
    <lineage>
        <taxon>Bacteria</taxon>
        <taxon>Bacillati</taxon>
        <taxon>Bacillota</taxon>
        <taxon>Bacilli</taxon>
        <taxon>Bacillales</taxon>
        <taxon>Bacillaceae</taxon>
        <taxon>Shouchella</taxon>
    </lineage>
</organism>
<evidence type="ECO:0000313" key="2">
    <source>
        <dbReference type="Proteomes" id="UP000216207"/>
    </source>
</evidence>
<reference evidence="1 2" key="1">
    <citation type="submission" date="2017-07" db="EMBL/GenBank/DDBJ databases">
        <title>Isolation and whole genome analysis of endospore-forming bacteria from heroin.</title>
        <authorList>
            <person name="Kalinowski J."/>
            <person name="Ahrens B."/>
            <person name="Al-Dilaimi A."/>
            <person name="Winkler A."/>
            <person name="Wibberg D."/>
            <person name="Schleenbecker U."/>
            <person name="Ruckert C."/>
            <person name="Wolfel R."/>
            <person name="Grass G."/>
        </authorList>
    </citation>
    <scope>NUCLEOTIDE SEQUENCE [LARGE SCALE GENOMIC DNA]</scope>
    <source>
        <strain evidence="1 2">7539</strain>
    </source>
</reference>
<accession>A0A268P570</accession>
<dbReference type="EMBL" id="NPCC01000003">
    <property type="protein sequence ID" value="PAE90887.1"/>
    <property type="molecule type" value="Genomic_DNA"/>
</dbReference>
<dbReference type="Proteomes" id="UP000216207">
    <property type="component" value="Unassembled WGS sequence"/>
</dbReference>